<protein>
    <submittedName>
        <fullName evidence="2">Uncharacterized protein</fullName>
    </submittedName>
</protein>
<proteinExistence type="predicted"/>
<dbReference type="EMBL" id="LMBR01000014">
    <property type="protein sequence ID" value="KUL32821.1"/>
    <property type="molecule type" value="Genomic_DNA"/>
</dbReference>
<keyword evidence="3" id="KW-1185">Reference proteome</keyword>
<comment type="caution">
    <text evidence="2">The sequence shown here is derived from an EMBL/GenBank/DDBJ whole genome shotgun (WGS) entry which is preliminary data.</text>
</comment>
<keyword evidence="1" id="KW-0812">Transmembrane</keyword>
<keyword evidence="1" id="KW-0472">Membrane</keyword>
<dbReference type="Proteomes" id="UP000053937">
    <property type="component" value="Unassembled WGS sequence"/>
</dbReference>
<accession>A0A101JTM7</accession>
<sequence length="83" mass="9529">MKIFPEPESRKRFMKNGLPVILAVAWAPIIWMLFMAIFAPLLLPFMKSFILVQVIVVPLAAVFLVFLLRLFRSLSGKFYGEKA</sequence>
<feature type="transmembrane region" description="Helical" evidence="1">
    <location>
        <begin position="20"/>
        <end position="43"/>
    </location>
</feature>
<reference evidence="2 3" key="1">
    <citation type="submission" date="2015-10" db="EMBL/GenBank/DDBJ databases">
        <title>Draft Genome Sequence of Chlorobium limicola strain Frasassi Growing under Artificial Lighting in the Frasassi Cave System.</title>
        <authorList>
            <person name="Mansor M."/>
            <person name="Macalady J."/>
        </authorList>
    </citation>
    <scope>NUCLEOTIDE SEQUENCE [LARGE SCALE GENOMIC DNA]</scope>
    <source>
        <strain evidence="2 3">Frasassi</strain>
    </source>
</reference>
<dbReference type="RefSeq" id="WP_059138258.1">
    <property type="nucleotide sequence ID" value="NZ_LMBR01000014.1"/>
</dbReference>
<dbReference type="OrthoDB" id="598319at2"/>
<evidence type="ECO:0000313" key="3">
    <source>
        <dbReference type="Proteomes" id="UP000053937"/>
    </source>
</evidence>
<evidence type="ECO:0000256" key="1">
    <source>
        <dbReference type="SAM" id="Phobius"/>
    </source>
</evidence>
<feature type="transmembrane region" description="Helical" evidence="1">
    <location>
        <begin position="49"/>
        <end position="71"/>
    </location>
</feature>
<gene>
    <name evidence="2" type="ORF">ASB62_01210</name>
</gene>
<evidence type="ECO:0000313" key="2">
    <source>
        <dbReference type="EMBL" id="KUL32821.1"/>
    </source>
</evidence>
<organism evidence="2 3">
    <name type="scientific">Chlorobium limicola</name>
    <dbReference type="NCBI Taxonomy" id="1092"/>
    <lineage>
        <taxon>Bacteria</taxon>
        <taxon>Pseudomonadati</taxon>
        <taxon>Chlorobiota</taxon>
        <taxon>Chlorobiia</taxon>
        <taxon>Chlorobiales</taxon>
        <taxon>Chlorobiaceae</taxon>
        <taxon>Chlorobium/Pelodictyon group</taxon>
        <taxon>Chlorobium</taxon>
    </lineage>
</organism>
<keyword evidence="1" id="KW-1133">Transmembrane helix</keyword>
<dbReference type="AlphaFoldDB" id="A0A101JTM7"/>
<name>A0A101JTM7_CHLLI</name>